<dbReference type="InterPro" id="IPR025943">
    <property type="entry name" value="Sigma_54_int_dom_ATP-bd_2"/>
</dbReference>
<keyword evidence="3" id="KW-0067">ATP-binding</keyword>
<dbReference type="InterPro" id="IPR000700">
    <property type="entry name" value="PAS-assoc_C"/>
</dbReference>
<dbReference type="SUPFAM" id="SSF52540">
    <property type="entry name" value="P-loop containing nucleoside triphosphate hydrolases"/>
    <property type="match status" value="1"/>
</dbReference>
<evidence type="ECO:0000256" key="2">
    <source>
        <dbReference type="ARBA" id="ARBA00022797"/>
    </source>
</evidence>
<dbReference type="Pfam" id="PF25601">
    <property type="entry name" value="AAA_lid_14"/>
    <property type="match status" value="1"/>
</dbReference>
<keyword evidence="9" id="KW-1185">Reference proteome</keyword>
<dbReference type="Pfam" id="PF00158">
    <property type="entry name" value="Sigma54_activat"/>
    <property type="match status" value="1"/>
</dbReference>
<evidence type="ECO:0000259" key="7">
    <source>
        <dbReference type="PROSITE" id="PS50113"/>
    </source>
</evidence>
<dbReference type="Proteomes" id="UP001172911">
    <property type="component" value="Unassembled WGS sequence"/>
</dbReference>
<dbReference type="Gene3D" id="3.40.50.300">
    <property type="entry name" value="P-loop containing nucleotide triphosphate hydrolases"/>
    <property type="match status" value="1"/>
</dbReference>
<dbReference type="InterPro" id="IPR025662">
    <property type="entry name" value="Sigma_54_int_dom_ATP-bd_1"/>
</dbReference>
<keyword evidence="2" id="KW-0058">Aromatic hydrocarbons catabolism</keyword>
<protein>
    <recommendedName>
        <fullName evidence="4">HTH-type transcriptional regulatory protein TyrR</fullName>
    </recommendedName>
</protein>
<evidence type="ECO:0000256" key="4">
    <source>
        <dbReference type="ARBA" id="ARBA00029500"/>
    </source>
</evidence>
<dbReference type="NCBIfam" id="TIGR00229">
    <property type="entry name" value="sensory_box"/>
    <property type="match status" value="1"/>
</dbReference>
<dbReference type="EMBL" id="JARPTC010000015">
    <property type="protein sequence ID" value="MDO7787701.1"/>
    <property type="molecule type" value="Genomic_DNA"/>
</dbReference>
<dbReference type="AlphaFoldDB" id="A0AAW7ZFA4"/>
<dbReference type="InterPro" id="IPR003593">
    <property type="entry name" value="AAA+_ATPase"/>
</dbReference>
<comment type="caution">
    <text evidence="8">The sequence shown here is derived from an EMBL/GenBank/DDBJ whole genome shotgun (WGS) entry which is preliminary data.</text>
</comment>
<dbReference type="FunFam" id="3.40.50.300:FF:000006">
    <property type="entry name" value="DNA-binding transcriptional regulator NtrC"/>
    <property type="match status" value="1"/>
</dbReference>
<dbReference type="PROSITE" id="PS50045">
    <property type="entry name" value="SIGMA54_INTERACT_4"/>
    <property type="match status" value="1"/>
</dbReference>
<dbReference type="InterPro" id="IPR030828">
    <property type="entry name" value="HTH_TyrR"/>
</dbReference>
<dbReference type="InterPro" id="IPR027417">
    <property type="entry name" value="P-loop_NTPase"/>
</dbReference>
<dbReference type="InterPro" id="IPR035965">
    <property type="entry name" value="PAS-like_dom_sf"/>
</dbReference>
<dbReference type="CDD" id="cd00009">
    <property type="entry name" value="AAA"/>
    <property type="match status" value="1"/>
</dbReference>
<keyword evidence="1" id="KW-0547">Nucleotide-binding</keyword>
<dbReference type="SMART" id="SM00382">
    <property type="entry name" value="AAA"/>
    <property type="match status" value="1"/>
</dbReference>
<proteinExistence type="predicted"/>
<feature type="domain" description="PAS" evidence="6">
    <location>
        <begin position="11"/>
        <end position="56"/>
    </location>
</feature>
<dbReference type="Pfam" id="PF13426">
    <property type="entry name" value="PAS_9"/>
    <property type="match status" value="1"/>
</dbReference>
<dbReference type="SMART" id="SM00091">
    <property type="entry name" value="PAS"/>
    <property type="match status" value="1"/>
</dbReference>
<sequence>MDLVKAQAYEIEAFLDNILDVFSDGIYISDAKGKTIKVNSTYEKLTGLKKENLLGRLVHDLTKEGVYDTALNPIVVKTGKPQTSVQKTKEGRKVILNGYPVFDQNGKVAYVVTYVRDVTVLSQLKEQISSQAELIEKYHQEIHYLFSKKHKNENTIIESPKMIKLMQLLQRIAATDTTVLILGETGVGKDVFARKIHEHSQRKEEPFFKINCATIPENLIESELFGYDPGAFSGANAKGKPGYFEMADKGTLFLDEIGELPLAMQAKLLRVLQDQEVMRIGSTKVKKVDVRFIAATNRNLDEASKNGTFRSDLYYRLRVAVLDLPPLRERKEEITPLVQYFLDKYNTKYKKKLTLTHEVKNYLQNYKWPGNVREVENLIQGLVVTQEKELLGISDLPNYLMGNQDTNLDKVLMPTSVNVGEQTLNEIMADVEKDLLKRALDIHGSVPSVAKVFHMDRSTIFRKMKRYNLI</sequence>
<gene>
    <name evidence="8" type="ORF">P6N53_10775</name>
</gene>
<dbReference type="CDD" id="cd00130">
    <property type="entry name" value="PAS"/>
    <property type="match status" value="1"/>
</dbReference>
<dbReference type="PANTHER" id="PTHR32071:SF57">
    <property type="entry name" value="C4-DICARBOXYLATE TRANSPORT TRANSCRIPTIONAL REGULATORY PROTEIN DCTD"/>
    <property type="match status" value="1"/>
</dbReference>
<evidence type="ECO:0000256" key="1">
    <source>
        <dbReference type="ARBA" id="ARBA00022741"/>
    </source>
</evidence>
<dbReference type="Gene3D" id="1.10.10.60">
    <property type="entry name" value="Homeodomain-like"/>
    <property type="match status" value="1"/>
</dbReference>
<dbReference type="Gene3D" id="1.10.8.60">
    <property type="match status" value="1"/>
</dbReference>
<evidence type="ECO:0000259" key="6">
    <source>
        <dbReference type="PROSITE" id="PS50112"/>
    </source>
</evidence>
<feature type="domain" description="PAC" evidence="7">
    <location>
        <begin position="79"/>
        <end position="130"/>
    </location>
</feature>
<reference evidence="8" key="2">
    <citation type="submission" date="2023-03" db="EMBL/GenBank/DDBJ databases">
        <authorList>
            <person name="Zhang Z."/>
        </authorList>
    </citation>
    <scope>NUCLEOTIDE SEQUENCE</scope>
    <source>
        <strain evidence="8">DSA</strain>
    </source>
</reference>
<evidence type="ECO:0000313" key="8">
    <source>
        <dbReference type="EMBL" id="MDO7787701.1"/>
    </source>
</evidence>
<feature type="domain" description="Sigma-54 factor interaction" evidence="5">
    <location>
        <begin position="155"/>
        <end position="384"/>
    </location>
</feature>
<dbReference type="PROSITE" id="PS00675">
    <property type="entry name" value="SIGMA54_INTERACT_1"/>
    <property type="match status" value="1"/>
</dbReference>
<dbReference type="GO" id="GO:0003677">
    <property type="term" value="F:DNA binding"/>
    <property type="evidence" value="ECO:0007669"/>
    <property type="project" value="UniProtKB-KW"/>
</dbReference>
<dbReference type="InterPro" id="IPR002078">
    <property type="entry name" value="Sigma_54_int"/>
</dbReference>
<dbReference type="InterPro" id="IPR000014">
    <property type="entry name" value="PAS"/>
</dbReference>
<name>A0AAW7ZFA4_9FIRM</name>
<dbReference type="GO" id="GO:0006355">
    <property type="term" value="P:regulation of DNA-templated transcription"/>
    <property type="evidence" value="ECO:0007669"/>
    <property type="project" value="InterPro"/>
</dbReference>
<dbReference type="SUPFAM" id="SSF46689">
    <property type="entry name" value="Homeodomain-like"/>
    <property type="match status" value="1"/>
</dbReference>
<dbReference type="PROSITE" id="PS00676">
    <property type="entry name" value="SIGMA54_INTERACT_2"/>
    <property type="match status" value="1"/>
</dbReference>
<dbReference type="InterPro" id="IPR058031">
    <property type="entry name" value="AAA_lid_NorR"/>
</dbReference>
<dbReference type="SUPFAM" id="SSF55785">
    <property type="entry name" value="PYP-like sensor domain (PAS domain)"/>
    <property type="match status" value="1"/>
</dbReference>
<dbReference type="InterPro" id="IPR009057">
    <property type="entry name" value="Homeodomain-like_sf"/>
</dbReference>
<evidence type="ECO:0000259" key="5">
    <source>
        <dbReference type="PROSITE" id="PS50045"/>
    </source>
</evidence>
<dbReference type="Gene3D" id="3.30.450.20">
    <property type="entry name" value="PAS domain"/>
    <property type="match status" value="1"/>
</dbReference>
<dbReference type="PANTHER" id="PTHR32071">
    <property type="entry name" value="TRANSCRIPTIONAL REGULATORY PROTEIN"/>
    <property type="match status" value="1"/>
</dbReference>
<evidence type="ECO:0000313" key="9">
    <source>
        <dbReference type="Proteomes" id="UP001172911"/>
    </source>
</evidence>
<evidence type="ECO:0000256" key="3">
    <source>
        <dbReference type="ARBA" id="ARBA00022840"/>
    </source>
</evidence>
<dbReference type="PROSITE" id="PS50113">
    <property type="entry name" value="PAC"/>
    <property type="match status" value="1"/>
</dbReference>
<dbReference type="RefSeq" id="WP_304542957.1">
    <property type="nucleotide sequence ID" value="NZ_JARPTC010000015.1"/>
</dbReference>
<dbReference type="GO" id="GO:0005524">
    <property type="term" value="F:ATP binding"/>
    <property type="evidence" value="ECO:0007669"/>
    <property type="project" value="UniProtKB-KW"/>
</dbReference>
<dbReference type="Pfam" id="PF18024">
    <property type="entry name" value="HTH_50"/>
    <property type="match status" value="1"/>
</dbReference>
<reference evidence="8" key="1">
    <citation type="journal article" date="2023" name="J. Hazard. Mater.">
        <title>Anaerobic biodegradation of pyrene and benzo[a]pyrene by a new sulfate-reducing Desulforamulus aquiferis strain DSA.</title>
        <authorList>
            <person name="Zhang Z."/>
            <person name="Sun J."/>
            <person name="Gong X."/>
            <person name="Wang C."/>
            <person name="Wang H."/>
        </authorList>
    </citation>
    <scope>NUCLEOTIDE SEQUENCE</scope>
    <source>
        <strain evidence="8">DSA</strain>
    </source>
</reference>
<accession>A0AAW7ZFA4</accession>
<dbReference type="PROSITE" id="PS50112">
    <property type="entry name" value="PAS"/>
    <property type="match status" value="1"/>
</dbReference>
<organism evidence="8 9">
    <name type="scientific">Desulforamulus aquiferis</name>
    <dbReference type="NCBI Taxonomy" id="1397668"/>
    <lineage>
        <taxon>Bacteria</taxon>
        <taxon>Bacillati</taxon>
        <taxon>Bacillota</taxon>
        <taxon>Clostridia</taxon>
        <taxon>Eubacteriales</taxon>
        <taxon>Peptococcaceae</taxon>
        <taxon>Desulforamulus</taxon>
    </lineage>
</organism>